<sequence length="251" mass="28596">MTSIGTLSSIKDATKILEAIGENIIVANVDYNIVWMNPKAVSLLENVISFFNIDNVEDLIGTNMDHFHRNPDYQKKIMDDLLDTHTSRINIKDEYIADIIINPIKNDTNIVGYVVMLMDVTTVVEEEQRKEKIIQELSGPILNIWDNTLAIPILGTVDRKLFNIILKKLLRQCEQEDTEYVIIDFSGIEKWNKEIPYQINEMISCLSVMGIHCLMVGIKPDLAQCLTTEKDMMKVPKFGTTKAAIKHIISQ</sequence>
<dbReference type="InterPro" id="IPR051932">
    <property type="entry name" value="Bact_StressResp_Reg"/>
</dbReference>
<gene>
    <name evidence="1" type="ORF">SAMN04487943_103203</name>
</gene>
<dbReference type="CDD" id="cd07041">
    <property type="entry name" value="STAS_RsbR_RsbS_like"/>
    <property type="match status" value="1"/>
</dbReference>
<evidence type="ECO:0000313" key="1">
    <source>
        <dbReference type="EMBL" id="SFL70652.1"/>
    </source>
</evidence>
<dbReference type="RefSeq" id="WP_091482778.1">
    <property type="nucleotide sequence ID" value="NZ_FOTR01000003.1"/>
</dbReference>
<dbReference type="SUPFAM" id="SSF52091">
    <property type="entry name" value="SpoIIaa-like"/>
    <property type="match status" value="1"/>
</dbReference>
<dbReference type="EMBL" id="FOTR01000003">
    <property type="protein sequence ID" value="SFL70652.1"/>
    <property type="molecule type" value="Genomic_DNA"/>
</dbReference>
<dbReference type="Proteomes" id="UP000198565">
    <property type="component" value="Unassembled WGS sequence"/>
</dbReference>
<keyword evidence="2" id="KW-1185">Reference proteome</keyword>
<dbReference type="PANTHER" id="PTHR33745:SF8">
    <property type="entry name" value="BLUE-LIGHT PHOTORECEPTOR"/>
    <property type="match status" value="1"/>
</dbReference>
<dbReference type="InterPro" id="IPR036513">
    <property type="entry name" value="STAS_dom_sf"/>
</dbReference>
<protein>
    <submittedName>
        <fullName evidence="1">Anti-anti-sigma regulatory factor (Antagonist of anti-sigma factor)</fullName>
    </submittedName>
</protein>
<organism evidence="1 2">
    <name type="scientific">Gracilibacillus orientalis</name>
    <dbReference type="NCBI Taxonomy" id="334253"/>
    <lineage>
        <taxon>Bacteria</taxon>
        <taxon>Bacillati</taxon>
        <taxon>Bacillota</taxon>
        <taxon>Bacilli</taxon>
        <taxon>Bacillales</taxon>
        <taxon>Bacillaceae</taxon>
        <taxon>Gracilibacillus</taxon>
    </lineage>
</organism>
<evidence type="ECO:0000313" key="2">
    <source>
        <dbReference type="Proteomes" id="UP000198565"/>
    </source>
</evidence>
<reference evidence="2" key="1">
    <citation type="submission" date="2016-10" db="EMBL/GenBank/DDBJ databases">
        <authorList>
            <person name="Varghese N."/>
            <person name="Submissions S."/>
        </authorList>
    </citation>
    <scope>NUCLEOTIDE SEQUENCE [LARGE SCALE GENOMIC DNA]</scope>
    <source>
        <strain evidence="2">CGMCC 1.4250</strain>
    </source>
</reference>
<dbReference type="STRING" id="334253.SAMN04487943_103203"/>
<dbReference type="OrthoDB" id="2835068at2"/>
<dbReference type="InterPro" id="IPR035965">
    <property type="entry name" value="PAS-like_dom_sf"/>
</dbReference>
<dbReference type="AlphaFoldDB" id="A0A1I4JVU7"/>
<name>A0A1I4JVU7_9BACI</name>
<dbReference type="SUPFAM" id="SSF55785">
    <property type="entry name" value="PYP-like sensor domain (PAS domain)"/>
    <property type="match status" value="1"/>
</dbReference>
<proteinExistence type="predicted"/>
<accession>A0A1I4JVU7</accession>
<dbReference type="PANTHER" id="PTHR33745">
    <property type="entry name" value="RSBT ANTAGONIST PROTEIN RSBS-RELATED"/>
    <property type="match status" value="1"/>
</dbReference>
<dbReference type="Gene3D" id="3.30.750.24">
    <property type="entry name" value="STAS domain"/>
    <property type="match status" value="1"/>
</dbReference>
<dbReference type="Gene3D" id="3.30.450.20">
    <property type="entry name" value="PAS domain"/>
    <property type="match status" value="1"/>
</dbReference>